<protein>
    <submittedName>
        <fullName evidence="1">Uncharacterized protein</fullName>
    </submittedName>
</protein>
<evidence type="ECO:0000313" key="1">
    <source>
        <dbReference type="EMBL" id="OMP12189.1"/>
    </source>
</evidence>
<feature type="non-terminal residue" evidence="1">
    <location>
        <position position="1"/>
    </location>
</feature>
<dbReference type="Gramene" id="OMP12189">
    <property type="protein sequence ID" value="OMP12189"/>
    <property type="gene ID" value="CCACVL1_00086"/>
</dbReference>
<comment type="caution">
    <text evidence="1">The sequence shown here is derived from an EMBL/GenBank/DDBJ whole genome shotgun (WGS) entry which is preliminary data.</text>
</comment>
<dbReference type="AlphaFoldDB" id="A0A1R3KYU0"/>
<dbReference type="Proteomes" id="UP000188268">
    <property type="component" value="Unassembled WGS sequence"/>
</dbReference>
<accession>A0A1R3KYU0</accession>
<gene>
    <name evidence="1" type="ORF">CCACVL1_00086</name>
</gene>
<evidence type="ECO:0000313" key="2">
    <source>
        <dbReference type="Proteomes" id="UP000188268"/>
    </source>
</evidence>
<sequence length="93" mass="10087">GENEVVGGYLFDYNCSIFSTTVIMMPLNRLGCVVFDPTSSSDLGLPSLLFSLSRKDCKGRHFGSPRISSVFFDPISSGHPLSLPFSVVLPLSK</sequence>
<reference evidence="1 2" key="1">
    <citation type="submission" date="2013-09" db="EMBL/GenBank/DDBJ databases">
        <title>Corchorus capsularis genome sequencing.</title>
        <authorList>
            <person name="Alam M."/>
            <person name="Haque M.S."/>
            <person name="Islam M.S."/>
            <person name="Emdad E.M."/>
            <person name="Islam M.M."/>
            <person name="Ahmed B."/>
            <person name="Halim A."/>
            <person name="Hossen Q.M.M."/>
            <person name="Hossain M.Z."/>
            <person name="Ahmed R."/>
            <person name="Khan M.M."/>
            <person name="Islam R."/>
            <person name="Rashid M.M."/>
            <person name="Khan S.A."/>
            <person name="Rahman M.S."/>
            <person name="Alam M."/>
        </authorList>
    </citation>
    <scope>NUCLEOTIDE SEQUENCE [LARGE SCALE GENOMIC DNA]</scope>
    <source>
        <strain evidence="2">cv. CVL-1</strain>
        <tissue evidence="1">Whole seedling</tissue>
    </source>
</reference>
<proteinExistence type="predicted"/>
<feature type="non-terminal residue" evidence="1">
    <location>
        <position position="93"/>
    </location>
</feature>
<name>A0A1R3KYU0_COCAP</name>
<keyword evidence="2" id="KW-1185">Reference proteome</keyword>
<dbReference type="EMBL" id="AWWV01000303">
    <property type="protein sequence ID" value="OMP12189.1"/>
    <property type="molecule type" value="Genomic_DNA"/>
</dbReference>
<organism evidence="1 2">
    <name type="scientific">Corchorus capsularis</name>
    <name type="common">Jute</name>
    <dbReference type="NCBI Taxonomy" id="210143"/>
    <lineage>
        <taxon>Eukaryota</taxon>
        <taxon>Viridiplantae</taxon>
        <taxon>Streptophyta</taxon>
        <taxon>Embryophyta</taxon>
        <taxon>Tracheophyta</taxon>
        <taxon>Spermatophyta</taxon>
        <taxon>Magnoliopsida</taxon>
        <taxon>eudicotyledons</taxon>
        <taxon>Gunneridae</taxon>
        <taxon>Pentapetalae</taxon>
        <taxon>rosids</taxon>
        <taxon>malvids</taxon>
        <taxon>Malvales</taxon>
        <taxon>Malvaceae</taxon>
        <taxon>Grewioideae</taxon>
        <taxon>Apeibeae</taxon>
        <taxon>Corchorus</taxon>
    </lineage>
</organism>